<evidence type="ECO:0000256" key="1">
    <source>
        <dbReference type="SAM" id="MobiDB-lite"/>
    </source>
</evidence>
<gene>
    <name evidence="2" type="ORF">BDV96DRAFT_667569</name>
</gene>
<evidence type="ECO:0000313" key="3">
    <source>
        <dbReference type="Proteomes" id="UP000799770"/>
    </source>
</evidence>
<accession>A0A6A5ZN60</accession>
<dbReference type="EMBL" id="ML977312">
    <property type="protein sequence ID" value="KAF2121062.1"/>
    <property type="molecule type" value="Genomic_DNA"/>
</dbReference>
<evidence type="ECO:0000313" key="2">
    <source>
        <dbReference type="EMBL" id="KAF2121062.1"/>
    </source>
</evidence>
<feature type="region of interest" description="Disordered" evidence="1">
    <location>
        <begin position="379"/>
        <end position="402"/>
    </location>
</feature>
<reference evidence="2" key="1">
    <citation type="journal article" date="2020" name="Stud. Mycol.">
        <title>101 Dothideomycetes genomes: a test case for predicting lifestyles and emergence of pathogens.</title>
        <authorList>
            <person name="Haridas S."/>
            <person name="Albert R."/>
            <person name="Binder M."/>
            <person name="Bloem J."/>
            <person name="Labutti K."/>
            <person name="Salamov A."/>
            <person name="Andreopoulos B."/>
            <person name="Baker S."/>
            <person name="Barry K."/>
            <person name="Bills G."/>
            <person name="Bluhm B."/>
            <person name="Cannon C."/>
            <person name="Castanera R."/>
            <person name="Culley D."/>
            <person name="Daum C."/>
            <person name="Ezra D."/>
            <person name="Gonzalez J."/>
            <person name="Henrissat B."/>
            <person name="Kuo A."/>
            <person name="Liang C."/>
            <person name="Lipzen A."/>
            <person name="Lutzoni F."/>
            <person name="Magnuson J."/>
            <person name="Mondo S."/>
            <person name="Nolan M."/>
            <person name="Ohm R."/>
            <person name="Pangilinan J."/>
            <person name="Park H.-J."/>
            <person name="Ramirez L."/>
            <person name="Alfaro M."/>
            <person name="Sun H."/>
            <person name="Tritt A."/>
            <person name="Yoshinaga Y."/>
            <person name="Zwiers L.-H."/>
            <person name="Turgeon B."/>
            <person name="Goodwin S."/>
            <person name="Spatafora J."/>
            <person name="Crous P."/>
            <person name="Grigoriev I."/>
        </authorList>
    </citation>
    <scope>NUCLEOTIDE SEQUENCE</scope>
    <source>
        <strain evidence="2">CBS 627.86</strain>
    </source>
</reference>
<keyword evidence="3" id="KW-1185">Reference proteome</keyword>
<organism evidence="2 3">
    <name type="scientific">Lophiotrema nucula</name>
    <dbReference type="NCBI Taxonomy" id="690887"/>
    <lineage>
        <taxon>Eukaryota</taxon>
        <taxon>Fungi</taxon>
        <taxon>Dikarya</taxon>
        <taxon>Ascomycota</taxon>
        <taxon>Pezizomycotina</taxon>
        <taxon>Dothideomycetes</taxon>
        <taxon>Pleosporomycetidae</taxon>
        <taxon>Pleosporales</taxon>
        <taxon>Lophiotremataceae</taxon>
        <taxon>Lophiotrema</taxon>
    </lineage>
</organism>
<dbReference type="AlphaFoldDB" id="A0A6A5ZN60"/>
<proteinExistence type="predicted"/>
<feature type="region of interest" description="Disordered" evidence="1">
    <location>
        <begin position="320"/>
        <end position="343"/>
    </location>
</feature>
<name>A0A6A5ZN60_9PLEO</name>
<dbReference type="Proteomes" id="UP000799770">
    <property type="component" value="Unassembled WGS sequence"/>
</dbReference>
<protein>
    <submittedName>
        <fullName evidence="2">Uncharacterized protein</fullName>
    </submittedName>
</protein>
<sequence length="402" mass="44304">MTPNVIHDAPEPHQERPLINFVGGSKSVAASTTAFATANPTTISSGPSPTASAIASQIPVNPQVMAIFLQQLPQQPVNPAHPVLCSLAFPGNWVWALQYFERPSEQRANDPATDPTLDQVIGDREHWISSLLSALFQIEDAYEAADSHEADLFTRYRGAPNPRAESICRDIFITLLDQVKNGYRGPQSKLLQLLNCGSEENRAADRGCCSEERVKSIVSTMTSSKLLCSKLLGEYAHAYVVDLVRFPRTLGEVYRLETCTRTAQRDLPIRSGGQLPAVPTVQFDTLARVETYHPVPRISLFRSRHGAPDTSHTAERLALAPSVERKRRRNSAPDSTFTAGPGSKRVRTVLNLANTPNHTHLPGPVTGLIAQEYAKFSAKRDIEEAKRKEKGKRRTGERDKGQ</sequence>